<evidence type="ECO:0000259" key="2">
    <source>
        <dbReference type="Pfam" id="PF13360"/>
    </source>
</evidence>
<reference evidence="3" key="1">
    <citation type="journal article" date="2020" name="Nature">
        <title>Giant virus diversity and host interactions through global metagenomics.</title>
        <authorList>
            <person name="Schulz F."/>
            <person name="Roux S."/>
            <person name="Paez-Espino D."/>
            <person name="Jungbluth S."/>
            <person name="Walsh D.A."/>
            <person name="Denef V.J."/>
            <person name="McMahon K.D."/>
            <person name="Konstantinidis K.T."/>
            <person name="Eloe-Fadrosh E.A."/>
            <person name="Kyrpides N.C."/>
            <person name="Woyke T."/>
        </authorList>
    </citation>
    <scope>NUCLEOTIDE SEQUENCE</scope>
    <source>
        <strain evidence="3">GVMAG-M-3300023184-135</strain>
    </source>
</reference>
<dbReference type="SMART" id="SM00564">
    <property type="entry name" value="PQQ"/>
    <property type="match status" value="3"/>
</dbReference>
<dbReference type="AlphaFoldDB" id="A0A6C0HJY5"/>
<dbReference type="Gene3D" id="2.130.10.10">
    <property type="entry name" value="YVTN repeat-like/Quinoprotein amine dehydrogenase"/>
    <property type="match status" value="1"/>
</dbReference>
<dbReference type="InterPro" id="IPR018391">
    <property type="entry name" value="PQQ_b-propeller_rpt"/>
</dbReference>
<dbReference type="PANTHER" id="PTHR34512:SF30">
    <property type="entry name" value="OUTER MEMBRANE PROTEIN ASSEMBLY FACTOR BAMB"/>
    <property type="match status" value="1"/>
</dbReference>
<evidence type="ECO:0000313" key="3">
    <source>
        <dbReference type="EMBL" id="QHT80922.1"/>
    </source>
</evidence>
<dbReference type="PANTHER" id="PTHR34512">
    <property type="entry name" value="CELL SURFACE PROTEIN"/>
    <property type="match status" value="1"/>
</dbReference>
<dbReference type="SUPFAM" id="SSF50998">
    <property type="entry name" value="Quinoprotein alcohol dehydrogenase-like"/>
    <property type="match status" value="1"/>
</dbReference>
<dbReference type="EMBL" id="MN739976">
    <property type="protein sequence ID" value="QHT80922.1"/>
    <property type="molecule type" value="Genomic_DNA"/>
</dbReference>
<proteinExistence type="predicted"/>
<name>A0A6C0HJY5_9ZZZZ</name>
<protein>
    <recommendedName>
        <fullName evidence="2">Pyrrolo-quinoline quinone repeat domain-containing protein</fullName>
    </recommendedName>
</protein>
<feature type="domain" description="Pyrrolo-quinoline quinone repeat" evidence="2">
    <location>
        <begin position="471"/>
        <end position="628"/>
    </location>
</feature>
<dbReference type="SUPFAM" id="SSF63829">
    <property type="entry name" value="Calcium-dependent phosphotriesterase"/>
    <property type="match status" value="1"/>
</dbReference>
<feature type="compositionally biased region" description="Pro residues" evidence="1">
    <location>
        <begin position="380"/>
        <end position="389"/>
    </location>
</feature>
<accession>A0A6C0HJY5</accession>
<dbReference type="InterPro" id="IPR011047">
    <property type="entry name" value="Quinoprotein_ADH-like_sf"/>
</dbReference>
<sequence length="750" mass="80872">MSAVNVLTVLSNISVPNEITALDSYEQGTLPVYLFIGDAKGGLYIYDISRGQGEVGYTQQKFTISGVSLSAPITGLAVTDEYLFVNSPQNCFQLPLYKFYPTTSYTNNLSVVNVGNCYTRDSANQGGIVATPDSRIVFVSYGASYLSKIYSSDAGSGLATQVAEIPRTYDAFINGVTLDFPNTTIYISDSKNARMYNYNYSSGSKTVLSNIYFAGTKGVEFRGNAYSSYNGTLAYVITNPSGESGVLGLQTQTQQKYVIAAQGTLCNTNAITYDTFGGLYMSTMNPDLSYTIYLNRYIYIPRPVPSVAPPRQQQYECGLFLPGSCKRAYVPYNPRERFGWGSPNKPYRTLSLKDIEVSCKLSPPYPCPDTPIRGKKPDDPTPPPPPTAVRPPNSGASAQEISRTRNLSTTRVQNLNLQKSLTFNVSVAASPALDYRGRLYVLGAKNGNVYYSDNYPAAGASIQSTYVGGTFNSSPACSLTDRTLVFGSHEGVLTMLDGNSQTIVWQKNLGVALDLTPSYYGCNVYLGYGSNLNAFSSSNGSVAWSAPPLSNGDTYSSSPNVQIGNVFIGTQQGNMFSYSLKDGSTILRIPVNTGPILGSPNLGIDNRIYFGSGSNLCAINLDRTEPATDVVTTTLCGNITTPITLAVDSATQLTRAFFSTDLGATGYVQIDTYVENYPLMNIASNSIPVLDASYVYVVGKTGIVWRYQWNPELPNTSNYATGATNFAPSVIISVSNEVVVVTSNAILTLS</sequence>
<feature type="compositionally biased region" description="Polar residues" evidence="1">
    <location>
        <begin position="394"/>
        <end position="409"/>
    </location>
</feature>
<feature type="region of interest" description="Disordered" evidence="1">
    <location>
        <begin position="366"/>
        <end position="409"/>
    </location>
</feature>
<evidence type="ECO:0000256" key="1">
    <source>
        <dbReference type="SAM" id="MobiDB-lite"/>
    </source>
</evidence>
<dbReference type="InterPro" id="IPR015943">
    <property type="entry name" value="WD40/YVTN_repeat-like_dom_sf"/>
</dbReference>
<dbReference type="Pfam" id="PF13360">
    <property type="entry name" value="PQQ_2"/>
    <property type="match status" value="1"/>
</dbReference>
<dbReference type="InterPro" id="IPR002372">
    <property type="entry name" value="PQQ_rpt_dom"/>
</dbReference>
<organism evidence="3">
    <name type="scientific">viral metagenome</name>
    <dbReference type="NCBI Taxonomy" id="1070528"/>
    <lineage>
        <taxon>unclassified sequences</taxon>
        <taxon>metagenomes</taxon>
        <taxon>organismal metagenomes</taxon>
    </lineage>
</organism>